<proteinExistence type="predicted"/>
<accession>A0A0L6UR03</accession>
<comment type="caution">
    <text evidence="2">The sequence shown here is derived from an EMBL/GenBank/DDBJ whole genome shotgun (WGS) entry which is preliminary data.</text>
</comment>
<organism evidence="2 3">
    <name type="scientific">Puccinia sorghi</name>
    <dbReference type="NCBI Taxonomy" id="27349"/>
    <lineage>
        <taxon>Eukaryota</taxon>
        <taxon>Fungi</taxon>
        <taxon>Dikarya</taxon>
        <taxon>Basidiomycota</taxon>
        <taxon>Pucciniomycotina</taxon>
        <taxon>Pucciniomycetes</taxon>
        <taxon>Pucciniales</taxon>
        <taxon>Pucciniaceae</taxon>
        <taxon>Puccinia</taxon>
    </lineage>
</organism>
<name>A0A0L6UR03_9BASI</name>
<keyword evidence="1" id="KW-0472">Membrane</keyword>
<keyword evidence="1" id="KW-1133">Transmembrane helix</keyword>
<evidence type="ECO:0000313" key="2">
    <source>
        <dbReference type="EMBL" id="KNZ50961.1"/>
    </source>
</evidence>
<dbReference type="EMBL" id="LAVV01009226">
    <property type="protein sequence ID" value="KNZ50961.1"/>
    <property type="molecule type" value="Genomic_DNA"/>
</dbReference>
<sequence>MFSGSLLLKLKGVLKLVDSDCGKQLDDKLKSSGLKTNLPFFKLSGSLSVVPHRLLPQELNNQISPCLSINYPISLNYLALSSSIDFLKSLLTRPQFSSSSSLKEIVCLDLFESLRVCVLFSSFSLLILFSDLFFIYLFLEGVSGRLEQQKAKKHLSLLTNSGMNRYVENQGLIEKIDHFGSNSKTKHLEIKMRWLRDLKLKDEIRVTLIPSENMIAGTLTKSSCKESLN</sequence>
<dbReference type="OrthoDB" id="3344688at2759"/>
<gene>
    <name evidence="2" type="ORF">VP01_4151g1</name>
</gene>
<keyword evidence="1" id="KW-0812">Transmembrane</keyword>
<dbReference type="AlphaFoldDB" id="A0A0L6UR03"/>
<evidence type="ECO:0000313" key="3">
    <source>
        <dbReference type="Proteomes" id="UP000037035"/>
    </source>
</evidence>
<dbReference type="Proteomes" id="UP000037035">
    <property type="component" value="Unassembled WGS sequence"/>
</dbReference>
<evidence type="ECO:0000256" key="1">
    <source>
        <dbReference type="SAM" id="Phobius"/>
    </source>
</evidence>
<reference evidence="2 3" key="1">
    <citation type="submission" date="2015-08" db="EMBL/GenBank/DDBJ databases">
        <title>Next Generation Sequencing and Analysis of the Genome of Puccinia sorghi L Schw, the Causal Agent of Maize Common Rust.</title>
        <authorList>
            <person name="Rochi L."/>
            <person name="Burguener G."/>
            <person name="Darino M."/>
            <person name="Turjanski A."/>
            <person name="Kreff E."/>
            <person name="Dieguez M.J."/>
            <person name="Sacco F."/>
        </authorList>
    </citation>
    <scope>NUCLEOTIDE SEQUENCE [LARGE SCALE GENOMIC DNA]</scope>
    <source>
        <strain evidence="2 3">RO10H11247</strain>
    </source>
</reference>
<dbReference type="VEuPathDB" id="FungiDB:VP01_4151g1"/>
<feature type="transmembrane region" description="Helical" evidence="1">
    <location>
        <begin position="118"/>
        <end position="139"/>
    </location>
</feature>
<keyword evidence="3" id="KW-1185">Reference proteome</keyword>
<protein>
    <submittedName>
        <fullName evidence="2">Uncharacterized protein</fullName>
    </submittedName>
</protein>